<dbReference type="PANTHER" id="PTHR46900">
    <property type="entry name" value="TYROSINE-PROTEIN PHOSPHATASE NON-RECEPTOR TYPE 13"/>
    <property type="match status" value="1"/>
</dbReference>
<accession>A0A7R8YM64</accession>
<dbReference type="EMBL" id="LR899009">
    <property type="protein sequence ID" value="CAD7077866.1"/>
    <property type="molecule type" value="Genomic_DNA"/>
</dbReference>
<name>A0A7R8YM64_HERIL</name>
<evidence type="ECO:0000313" key="4">
    <source>
        <dbReference type="Proteomes" id="UP000594454"/>
    </source>
</evidence>
<feature type="domain" description="PDZ" evidence="2">
    <location>
        <begin position="466"/>
        <end position="552"/>
    </location>
</feature>
<feature type="region of interest" description="Disordered" evidence="1">
    <location>
        <begin position="345"/>
        <end position="429"/>
    </location>
</feature>
<protein>
    <recommendedName>
        <fullName evidence="2">PDZ domain-containing protein</fullName>
    </recommendedName>
</protein>
<dbReference type="SMART" id="SM00228">
    <property type="entry name" value="PDZ"/>
    <property type="match status" value="3"/>
</dbReference>
<proteinExistence type="predicted"/>
<dbReference type="PROSITE" id="PS50106">
    <property type="entry name" value="PDZ"/>
    <property type="match status" value="3"/>
</dbReference>
<sequence>MGDQILTLNNNNLSTVQSIGSSADIIDEPSDEVLLRLVQRLTSIKQSQKDISSNPSDALAPVEDISTASVKEDENQNYKTECINIADCEDYHSNNNHPLQRQTTLLSHELLLEDKSRDAEEDNSEDEFSDASNEFISYTIEPLNELNGYESLSSKEPSPCSVVTNNFKESKSFPISDEDSFAATNEQQETIEEQLLAESNMGSNVSRNSGKGLTGRRSQSSGNLYSDKREHQQNGTNSNGILPNKASTLLPGQGANYNVSHANNITNSQNVSETCPGTLIMSPLCAVSKKDRNKFCGSLPNHLDTDDIEKDSSISDNYNVVENSTPATERIEYVTVAPRRKQQQQQFLCSQQPQHQYQQQQQQQQSPYNNSLSEKETASTSSGSSTFKINQDRPDIQLKLPLTRSNFDPSCDQGYGSERSPEDEFPPPMPHMTNLKYPCANPLDLDCSTCNNAYAYDFITKDCTFPVQITKGPRGLGLSISGGIDSNGPFPGLIRIKRLFPHQAAWSTGQLQPGDIILEVNGISLTGLTNYEALEVLRTMPNDVVLLICRPNDEQYQKLSPPTEPPKPPQRTQQQGTQTTLDDEIYPLQPLTPLQTNFTGEFEIIMVKQQGSLGFTLRKEDESVLGHYVRALVREPATTDGRIKPGDKIVAVNDVPLSAMTHEQAVIFLRQAADTVKLRLYRDEAQTPVAAMSPTNSENKTICGTMKKTFLRPEAINLLSDLAYKKQTPSANSAESSIKSTNSSPRRLKRGNKTNNTEINSQSEQDTTDSKSSSNPQYIVSSQTTSVCSDSEQSVASQCSFIVQPAENADNEHFKMLGEEDRPDRPSFLDLTGQSGSTPMVPRKPRFQFSVAANAYELNNLDNDALDAPIYAGNTTTLDVTAGSSSTDNQLPGQHEFTSLPCETFLIACKTESDLKNEANFSHKNPLHQSFHVQQNDDLEQTATKKDGNKSLLKWKGVVFSPEEEAELERVEKATPEAGTSCATTAGTNPAPTAEKNKDLKDFPSNANGHKVITVELNRGWNSRLGFSLQPHPQTQKTIISAIYNDSVAARDGRLKVGDQLLTVNDEPIDGMSTSEVIDLMRIIRGSIVITVLRKDDPH</sequence>
<feature type="region of interest" description="Disordered" evidence="1">
    <location>
        <begin position="196"/>
        <end position="253"/>
    </location>
</feature>
<feature type="region of interest" description="Disordered" evidence="1">
    <location>
        <begin position="727"/>
        <end position="778"/>
    </location>
</feature>
<feature type="region of interest" description="Disordered" evidence="1">
    <location>
        <begin position="555"/>
        <end position="578"/>
    </location>
</feature>
<dbReference type="PANTHER" id="PTHR46900:SF4">
    <property type="entry name" value="FERM AND PDZ DOMAIN CONTAINING 2"/>
    <property type="match status" value="1"/>
</dbReference>
<dbReference type="SUPFAM" id="SSF50156">
    <property type="entry name" value="PDZ domain-like"/>
    <property type="match status" value="3"/>
</dbReference>
<evidence type="ECO:0000313" key="3">
    <source>
        <dbReference type="EMBL" id="CAD7077866.1"/>
    </source>
</evidence>
<dbReference type="CDD" id="cd00136">
    <property type="entry name" value="PDZ_canonical"/>
    <property type="match status" value="1"/>
</dbReference>
<feature type="compositionally biased region" description="Polar residues" evidence="1">
    <location>
        <begin position="233"/>
        <end position="247"/>
    </location>
</feature>
<feature type="compositionally biased region" description="Polar residues" evidence="1">
    <location>
        <begin position="366"/>
        <end position="389"/>
    </location>
</feature>
<dbReference type="InterPro" id="IPR052074">
    <property type="entry name" value="NonRcpt_TyrProt_Phosphatase"/>
</dbReference>
<feature type="domain" description="PDZ" evidence="2">
    <location>
        <begin position="603"/>
        <end position="684"/>
    </location>
</feature>
<reference evidence="3 4" key="1">
    <citation type="submission" date="2020-11" db="EMBL/GenBank/DDBJ databases">
        <authorList>
            <person name="Wallbank WR R."/>
            <person name="Pardo Diaz C."/>
            <person name="Kozak K."/>
            <person name="Martin S."/>
            <person name="Jiggins C."/>
            <person name="Moest M."/>
            <person name="Warren A I."/>
            <person name="Generalovic N T."/>
            <person name="Byers J.R.P. K."/>
            <person name="Montejo-Kovacevich G."/>
            <person name="Yen C E."/>
        </authorList>
    </citation>
    <scope>NUCLEOTIDE SEQUENCE [LARGE SCALE GENOMIC DNA]</scope>
</reference>
<feature type="region of interest" description="Disordered" evidence="1">
    <location>
        <begin position="970"/>
        <end position="1001"/>
    </location>
</feature>
<keyword evidence="4" id="KW-1185">Reference proteome</keyword>
<feature type="compositionally biased region" description="Low complexity" evidence="1">
    <location>
        <begin position="345"/>
        <end position="365"/>
    </location>
</feature>
<evidence type="ECO:0000256" key="1">
    <source>
        <dbReference type="SAM" id="MobiDB-lite"/>
    </source>
</evidence>
<dbReference type="Gene3D" id="2.30.42.10">
    <property type="match status" value="3"/>
</dbReference>
<gene>
    <name evidence="3" type="ORF">HERILL_LOCUS1172</name>
</gene>
<feature type="compositionally biased region" description="Polar residues" evidence="1">
    <location>
        <begin position="753"/>
        <end position="778"/>
    </location>
</feature>
<feature type="compositionally biased region" description="Polar residues" evidence="1">
    <location>
        <begin position="200"/>
        <end position="224"/>
    </location>
</feature>
<feature type="domain" description="PDZ" evidence="2">
    <location>
        <begin position="1014"/>
        <end position="1096"/>
    </location>
</feature>
<dbReference type="OrthoDB" id="165498at2759"/>
<dbReference type="InterPro" id="IPR036034">
    <property type="entry name" value="PDZ_sf"/>
</dbReference>
<dbReference type="InParanoid" id="A0A7R8YM64"/>
<dbReference type="AlphaFoldDB" id="A0A7R8YM64"/>
<dbReference type="InterPro" id="IPR001478">
    <property type="entry name" value="PDZ"/>
</dbReference>
<feature type="compositionally biased region" description="Polar residues" evidence="1">
    <location>
        <begin position="727"/>
        <end position="745"/>
    </location>
</feature>
<feature type="compositionally biased region" description="Low complexity" evidence="1">
    <location>
        <begin position="983"/>
        <end position="994"/>
    </location>
</feature>
<evidence type="ECO:0000259" key="2">
    <source>
        <dbReference type="PROSITE" id="PS50106"/>
    </source>
</evidence>
<dbReference type="Pfam" id="PF00595">
    <property type="entry name" value="PDZ"/>
    <property type="match status" value="3"/>
</dbReference>
<dbReference type="Proteomes" id="UP000594454">
    <property type="component" value="Chromosome 1"/>
</dbReference>
<organism evidence="3 4">
    <name type="scientific">Hermetia illucens</name>
    <name type="common">Black soldier fly</name>
    <dbReference type="NCBI Taxonomy" id="343691"/>
    <lineage>
        <taxon>Eukaryota</taxon>
        <taxon>Metazoa</taxon>
        <taxon>Ecdysozoa</taxon>
        <taxon>Arthropoda</taxon>
        <taxon>Hexapoda</taxon>
        <taxon>Insecta</taxon>
        <taxon>Pterygota</taxon>
        <taxon>Neoptera</taxon>
        <taxon>Endopterygota</taxon>
        <taxon>Diptera</taxon>
        <taxon>Brachycera</taxon>
        <taxon>Stratiomyomorpha</taxon>
        <taxon>Stratiomyidae</taxon>
        <taxon>Hermetiinae</taxon>
        <taxon>Hermetia</taxon>
    </lineage>
</organism>